<keyword evidence="2" id="KW-1185">Reference proteome</keyword>
<sequence>MEVLHLSSYVAAVAAFMFVTLSLASGLLWVSELIEEHTKLAKVVGKKCIYAIISMHVLLAFTDGLPPYKIAFSILCHVVYLQNFSDAWPVISLTSRSFIASCILVVTDHFMWFFHFARLTHEARQAAHQAYRGGPVVKPPTFGDMATFFGICVWLTPLFLFLSLSANDNTLPTSDTVTSPSAPSFTPSAHRSRSSLFRSIFGSVPLLRRSSSRGAEGIIASPSPGLPSLSPSRAHPLSPRSPTRSSTYGLGGDSSSTSLISESALNRPPPRLKLFPHAGTTMLGHPISRRRGSDM</sequence>
<name>A0ACC0TXE9_9AGAM</name>
<organism evidence="1 2">
    <name type="scientific">Russula earlei</name>
    <dbReference type="NCBI Taxonomy" id="71964"/>
    <lineage>
        <taxon>Eukaryota</taxon>
        <taxon>Fungi</taxon>
        <taxon>Dikarya</taxon>
        <taxon>Basidiomycota</taxon>
        <taxon>Agaricomycotina</taxon>
        <taxon>Agaricomycetes</taxon>
        <taxon>Russulales</taxon>
        <taxon>Russulaceae</taxon>
        <taxon>Russula</taxon>
    </lineage>
</organism>
<proteinExistence type="predicted"/>
<reference evidence="1" key="1">
    <citation type="submission" date="2021-03" db="EMBL/GenBank/DDBJ databases">
        <title>Evolutionary priming and transition to the ectomycorrhizal habit in an iconic lineage of mushroom-forming fungi: is preadaptation a requirement?</title>
        <authorList>
            <consortium name="DOE Joint Genome Institute"/>
            <person name="Looney B.P."/>
            <person name="Miyauchi S."/>
            <person name="Morin E."/>
            <person name="Drula E."/>
            <person name="Courty P.E."/>
            <person name="Chicoki N."/>
            <person name="Fauchery L."/>
            <person name="Kohler A."/>
            <person name="Kuo A."/>
            <person name="LaButti K."/>
            <person name="Pangilinan J."/>
            <person name="Lipzen A."/>
            <person name="Riley R."/>
            <person name="Andreopoulos W."/>
            <person name="He G."/>
            <person name="Johnson J."/>
            <person name="Barry K.W."/>
            <person name="Grigoriev I.V."/>
            <person name="Nagy L."/>
            <person name="Hibbett D."/>
            <person name="Henrissat B."/>
            <person name="Matheny P.B."/>
            <person name="Labbe J."/>
            <person name="Martin A.F."/>
        </authorList>
    </citation>
    <scope>NUCLEOTIDE SEQUENCE</scope>
    <source>
        <strain evidence="1">BPL698</strain>
    </source>
</reference>
<dbReference type="Proteomes" id="UP001207468">
    <property type="component" value="Unassembled WGS sequence"/>
</dbReference>
<protein>
    <submittedName>
        <fullName evidence="1">DUF396-domain-containing protein</fullName>
    </submittedName>
</protein>
<evidence type="ECO:0000313" key="2">
    <source>
        <dbReference type="Proteomes" id="UP001207468"/>
    </source>
</evidence>
<accession>A0ACC0TXE9</accession>
<evidence type="ECO:0000313" key="1">
    <source>
        <dbReference type="EMBL" id="KAI9452583.1"/>
    </source>
</evidence>
<comment type="caution">
    <text evidence="1">The sequence shown here is derived from an EMBL/GenBank/DDBJ whole genome shotgun (WGS) entry which is preliminary data.</text>
</comment>
<gene>
    <name evidence="1" type="ORF">F5148DRAFT_500197</name>
</gene>
<dbReference type="EMBL" id="JAGFNK010000332">
    <property type="protein sequence ID" value="KAI9452583.1"/>
    <property type="molecule type" value="Genomic_DNA"/>
</dbReference>